<dbReference type="KEGG" id="sand:H3309_12325"/>
<protein>
    <submittedName>
        <fullName evidence="2">DUF3617 domain-containing protein</fullName>
    </submittedName>
</protein>
<keyword evidence="1" id="KW-0732">Signal</keyword>
<evidence type="ECO:0000313" key="3">
    <source>
        <dbReference type="Proteomes" id="UP000515292"/>
    </source>
</evidence>
<evidence type="ECO:0000256" key="1">
    <source>
        <dbReference type="SAM" id="SignalP"/>
    </source>
</evidence>
<evidence type="ECO:0000313" key="2">
    <source>
        <dbReference type="EMBL" id="QMW22146.1"/>
    </source>
</evidence>
<keyword evidence="3" id="KW-1185">Reference proteome</keyword>
<feature type="chain" id="PRO_5028831134" evidence="1">
    <location>
        <begin position="25"/>
        <end position="165"/>
    </location>
</feature>
<dbReference type="Proteomes" id="UP000515292">
    <property type="component" value="Chromosome"/>
</dbReference>
<dbReference type="Pfam" id="PF12276">
    <property type="entry name" value="DUF3617"/>
    <property type="match status" value="1"/>
</dbReference>
<gene>
    <name evidence="2" type="ORF">H3309_12325</name>
</gene>
<dbReference type="EMBL" id="CP059851">
    <property type="protein sequence ID" value="QMW22146.1"/>
    <property type="molecule type" value="Genomic_DNA"/>
</dbReference>
<organism evidence="2 3">
    <name type="scientific">Sandaracinobacteroides saxicola</name>
    <dbReference type="NCBI Taxonomy" id="2759707"/>
    <lineage>
        <taxon>Bacteria</taxon>
        <taxon>Pseudomonadati</taxon>
        <taxon>Pseudomonadota</taxon>
        <taxon>Alphaproteobacteria</taxon>
        <taxon>Sphingomonadales</taxon>
        <taxon>Sphingosinicellaceae</taxon>
        <taxon>Sandaracinobacteroides</taxon>
    </lineage>
</organism>
<feature type="signal peptide" evidence="1">
    <location>
        <begin position="1"/>
        <end position="24"/>
    </location>
</feature>
<dbReference type="RefSeq" id="WP_182294991.1">
    <property type="nucleotide sequence ID" value="NZ_CP059851.1"/>
</dbReference>
<dbReference type="InterPro" id="IPR022061">
    <property type="entry name" value="DUF3617"/>
</dbReference>
<dbReference type="AlphaFoldDB" id="A0A7G5IFK4"/>
<proteinExistence type="predicted"/>
<accession>A0A7G5IFK4</accession>
<reference evidence="2 3" key="1">
    <citation type="submission" date="2020-07" db="EMBL/GenBank/DDBJ databases">
        <title>Complete genome sequence for Sandaracinobacter sp. M6.</title>
        <authorList>
            <person name="Tang Y."/>
            <person name="Liu Q."/>
            <person name="Guo Z."/>
            <person name="Lei P."/>
            <person name="Huang B."/>
        </authorList>
    </citation>
    <scope>NUCLEOTIDE SEQUENCE [LARGE SCALE GENOMIC DNA]</scope>
    <source>
        <strain evidence="2 3">M6</strain>
    </source>
</reference>
<sequence>MTPSLFRLFVGLALLGGTTALLSAAPDLRPGEWEVTMQNQFQKMPEGMPPEVAKMMASQAGKGRTMRYCITAEELRRDPAAWAGKDANCTVSNYRMSAGTMTMDRVCRHDGETTATSMRGSYTPTSYAMSGAINHRGSKRGSGDMAMTLKMQGRWVAATCSAKAR</sequence>
<name>A0A7G5IFK4_9SPHN</name>